<organism evidence="1 2">
    <name type="scientific">Tanacetum coccineum</name>
    <dbReference type="NCBI Taxonomy" id="301880"/>
    <lineage>
        <taxon>Eukaryota</taxon>
        <taxon>Viridiplantae</taxon>
        <taxon>Streptophyta</taxon>
        <taxon>Embryophyta</taxon>
        <taxon>Tracheophyta</taxon>
        <taxon>Spermatophyta</taxon>
        <taxon>Magnoliopsida</taxon>
        <taxon>eudicotyledons</taxon>
        <taxon>Gunneridae</taxon>
        <taxon>Pentapetalae</taxon>
        <taxon>asterids</taxon>
        <taxon>campanulids</taxon>
        <taxon>Asterales</taxon>
        <taxon>Asteraceae</taxon>
        <taxon>Asteroideae</taxon>
        <taxon>Anthemideae</taxon>
        <taxon>Anthemidinae</taxon>
        <taxon>Tanacetum</taxon>
    </lineage>
</organism>
<proteinExistence type="predicted"/>
<comment type="caution">
    <text evidence="1">The sequence shown here is derived from an EMBL/GenBank/DDBJ whole genome shotgun (WGS) entry which is preliminary data.</text>
</comment>
<accession>A0ABQ4XP36</accession>
<dbReference type="Gene3D" id="3.80.10.10">
    <property type="entry name" value="Ribonuclease Inhibitor"/>
    <property type="match status" value="1"/>
</dbReference>
<keyword evidence="2" id="KW-1185">Reference proteome</keyword>
<protein>
    <submittedName>
        <fullName evidence="1">Coronatine-insensitive protein 1-like protein</fullName>
    </submittedName>
</protein>
<name>A0ABQ4XP36_9ASTR</name>
<reference evidence="1" key="2">
    <citation type="submission" date="2022-01" db="EMBL/GenBank/DDBJ databases">
        <authorList>
            <person name="Yamashiro T."/>
            <person name="Shiraishi A."/>
            <person name="Satake H."/>
            <person name="Nakayama K."/>
        </authorList>
    </citation>
    <scope>NUCLEOTIDE SEQUENCE</scope>
</reference>
<dbReference type="EMBL" id="BQNB010009697">
    <property type="protein sequence ID" value="GJS67134.1"/>
    <property type="molecule type" value="Genomic_DNA"/>
</dbReference>
<dbReference type="SUPFAM" id="SSF52047">
    <property type="entry name" value="RNI-like"/>
    <property type="match status" value="1"/>
</dbReference>
<evidence type="ECO:0000313" key="1">
    <source>
        <dbReference type="EMBL" id="GJS67134.1"/>
    </source>
</evidence>
<sequence>MYNHNNKECCYITDSTDTLFDCIIPYIHPNDLNSVSLTSRGLYVFDSLTRKPNKPQVHVTWGSVDHRVAEIRKSIKRLKCVRFKRMIVFYKDLERLAEMCEERIRDLRIEACTGFTTDRLLYVGKKCSELRVLSLDESLVVEKEGDWLRELAERSKGIETFSLFRTRLSNYDCGGLVKIAKNCGKPLVKLRIGDCQLKYVVDIFRYGVNFGENEPEIYGAMTRS</sequence>
<evidence type="ECO:0000313" key="2">
    <source>
        <dbReference type="Proteomes" id="UP001151760"/>
    </source>
</evidence>
<gene>
    <name evidence="1" type="ORF">Tco_0681698</name>
</gene>
<dbReference type="Proteomes" id="UP001151760">
    <property type="component" value="Unassembled WGS sequence"/>
</dbReference>
<dbReference type="InterPro" id="IPR032675">
    <property type="entry name" value="LRR_dom_sf"/>
</dbReference>
<reference evidence="1" key="1">
    <citation type="journal article" date="2022" name="Int. J. Mol. Sci.">
        <title>Draft Genome of Tanacetum Coccineum: Genomic Comparison of Closely Related Tanacetum-Family Plants.</title>
        <authorList>
            <person name="Yamashiro T."/>
            <person name="Shiraishi A."/>
            <person name="Nakayama K."/>
            <person name="Satake H."/>
        </authorList>
    </citation>
    <scope>NUCLEOTIDE SEQUENCE</scope>
</reference>